<gene>
    <name evidence="1" type="ORF">DPQ33_13815</name>
</gene>
<dbReference type="InterPro" id="IPR027417">
    <property type="entry name" value="P-loop_NTPase"/>
</dbReference>
<comment type="caution">
    <text evidence="1">The sequence shown here is derived from an EMBL/GenBank/DDBJ whole genome shotgun (WGS) entry which is preliminary data.</text>
</comment>
<dbReference type="Gene3D" id="3.40.50.300">
    <property type="entry name" value="P-loop containing nucleotide triphosphate hydrolases"/>
    <property type="match status" value="1"/>
</dbReference>
<proteinExistence type="predicted"/>
<organism evidence="1 2">
    <name type="scientific">Oceanidesulfovibrio indonesiensis</name>
    <dbReference type="NCBI Taxonomy" id="54767"/>
    <lineage>
        <taxon>Bacteria</taxon>
        <taxon>Pseudomonadati</taxon>
        <taxon>Thermodesulfobacteriota</taxon>
        <taxon>Desulfovibrionia</taxon>
        <taxon>Desulfovibrionales</taxon>
        <taxon>Desulfovibrionaceae</taxon>
        <taxon>Oceanidesulfovibrio</taxon>
    </lineage>
</organism>
<evidence type="ECO:0008006" key="3">
    <source>
        <dbReference type="Google" id="ProtNLM"/>
    </source>
</evidence>
<dbReference type="Proteomes" id="UP000448292">
    <property type="component" value="Unassembled WGS sequence"/>
</dbReference>
<dbReference type="OrthoDB" id="5437955at2"/>
<reference evidence="1 2" key="1">
    <citation type="submission" date="2018-06" db="EMBL/GenBank/DDBJ databases">
        <title>Complete genome of Desulfovibrio indonesiensis P37SLT.</title>
        <authorList>
            <person name="Crispim J.S."/>
            <person name="Vidigal P.M.P."/>
            <person name="Silva L.C.F."/>
            <person name="Laguardia C.N."/>
            <person name="Araujo L.C."/>
            <person name="Dias R.S."/>
            <person name="Sousa M.P."/>
            <person name="Paula S.O."/>
            <person name="Silva C."/>
        </authorList>
    </citation>
    <scope>NUCLEOTIDE SEQUENCE [LARGE SCALE GENOMIC DNA]</scope>
    <source>
        <strain evidence="1 2">P37SLT</strain>
    </source>
</reference>
<sequence length="364" mass="39856">FEHIQAQIQELASMGGQAVAEAVTVKTGADLLEMSFPDNPLIGGLLDERESLLVCGPSGLGKSVLTLNMAFSLAMPPMNGLWGAFDVPRPLKTAFIQSENTAKATKKRIEKIIRANPSWRSALDRFAFPFVNDDLRLSGVLTETTFAAKVERVVEETQSDVLILDPLISYHGEDENDNAAMRRSLDALTAICDRLRVACIVVHHIGKTDDTGKATFSGRGASAIGDWCANILSMNPVLDDRGERTNIIEMRHQKARNFELRPRFYLERTADLLMVPTDDPRDKEGRERVQIVLDCLRDAGGSVESKSVLVGAVQEHTGKSRGTAQAMIADAHKRGHIVFTPGKQNREGVAFANHANFEAGNSHV</sequence>
<dbReference type="AlphaFoldDB" id="A0A7M3MBU4"/>
<dbReference type="EMBL" id="QMIE01000014">
    <property type="protein sequence ID" value="TVM15778.1"/>
    <property type="molecule type" value="Genomic_DNA"/>
</dbReference>
<evidence type="ECO:0000313" key="1">
    <source>
        <dbReference type="EMBL" id="TVM15778.1"/>
    </source>
</evidence>
<accession>A0A7M3MBU4</accession>
<feature type="non-terminal residue" evidence="1">
    <location>
        <position position="1"/>
    </location>
</feature>
<dbReference type="SUPFAM" id="SSF52540">
    <property type="entry name" value="P-loop containing nucleoside triphosphate hydrolases"/>
    <property type="match status" value="1"/>
</dbReference>
<keyword evidence="2" id="KW-1185">Reference proteome</keyword>
<name>A0A7M3MBU4_9BACT</name>
<dbReference type="Pfam" id="PF13481">
    <property type="entry name" value="AAA_25"/>
    <property type="match status" value="1"/>
</dbReference>
<evidence type="ECO:0000313" key="2">
    <source>
        <dbReference type="Proteomes" id="UP000448292"/>
    </source>
</evidence>
<dbReference type="RefSeq" id="WP_144303822.1">
    <property type="nucleotide sequence ID" value="NZ_QMIE01000014.1"/>
</dbReference>
<protein>
    <recommendedName>
        <fullName evidence="3">AAA family ATPase</fullName>
    </recommendedName>
</protein>